<feature type="compositionally biased region" description="Low complexity" evidence="2">
    <location>
        <begin position="844"/>
        <end position="855"/>
    </location>
</feature>
<comment type="catalytic activity">
    <reaction evidence="1">
        <text>S-ubiquitinyl-[E2 ubiquitin-conjugating enzyme]-L-cysteine + [acceptor protein]-L-lysine = [E2 ubiquitin-conjugating enzyme]-L-cysteine + N(6)-ubiquitinyl-[acceptor protein]-L-lysine.</text>
        <dbReference type="EC" id="2.3.2.27"/>
    </reaction>
</comment>
<evidence type="ECO:0000256" key="2">
    <source>
        <dbReference type="SAM" id="MobiDB-lite"/>
    </source>
</evidence>
<protein>
    <recommendedName>
        <fullName evidence="1">E3 ubiquitin-protein ligase</fullName>
        <ecNumber evidence="1">2.3.2.27</ecNumber>
    </recommendedName>
</protein>
<dbReference type="Pfam" id="PF22960">
    <property type="entry name" value="WHD_UBR1"/>
    <property type="match status" value="1"/>
</dbReference>
<feature type="region of interest" description="Disordered" evidence="2">
    <location>
        <begin position="1841"/>
        <end position="1886"/>
    </location>
</feature>
<keyword evidence="1" id="KW-0833">Ubl conjugation pathway</keyword>
<feature type="domain" description="E3 ubiquitin-protein ligase UBR-like C-terminal" evidence="3">
    <location>
        <begin position="2168"/>
        <end position="2572"/>
    </location>
</feature>
<comment type="similarity">
    <text evidence="1">Belongs to the E3 ubiquitin-protein ligase UBR1-like family.</text>
</comment>
<feature type="compositionally biased region" description="Low complexity" evidence="2">
    <location>
        <begin position="2624"/>
        <end position="2634"/>
    </location>
</feature>
<dbReference type="GO" id="GO:0005737">
    <property type="term" value="C:cytoplasm"/>
    <property type="evidence" value="ECO:0007669"/>
    <property type="project" value="TreeGrafter"/>
</dbReference>
<dbReference type="PANTHER" id="PTHR21497:SF39">
    <property type="entry name" value="E3 UBIQUITIN-PROTEIN LIGASE UBR3"/>
    <property type="match status" value="1"/>
</dbReference>
<dbReference type="GO" id="GO:0061630">
    <property type="term" value="F:ubiquitin protein ligase activity"/>
    <property type="evidence" value="ECO:0007669"/>
    <property type="project" value="UniProtKB-UniRule"/>
</dbReference>
<keyword evidence="1" id="KW-0808">Transferase</keyword>
<evidence type="ECO:0000259" key="3">
    <source>
        <dbReference type="Pfam" id="PF18995"/>
    </source>
</evidence>
<feature type="compositionally biased region" description="Basic and acidic residues" evidence="2">
    <location>
        <begin position="1865"/>
        <end position="1876"/>
    </location>
</feature>
<comment type="function">
    <text evidence="1">Ubiquitin ligase protein which is a component of the N-end rule pathway. Recognizes and binds to proteins bearing specific N-terminal residues that are destabilizing according to the N-end rule, leading to their ubiquitination and subsequent degradation.</text>
</comment>
<feature type="region of interest" description="Disordered" evidence="2">
    <location>
        <begin position="611"/>
        <end position="631"/>
    </location>
</feature>
<feature type="compositionally biased region" description="Low complexity" evidence="2">
    <location>
        <begin position="2795"/>
        <end position="2806"/>
    </location>
</feature>
<dbReference type="Proteomes" id="UP000095280">
    <property type="component" value="Unplaced"/>
</dbReference>
<dbReference type="UniPathway" id="UPA00143"/>
<feature type="compositionally biased region" description="Gly residues" evidence="2">
    <location>
        <begin position="1841"/>
        <end position="1862"/>
    </location>
</feature>
<feature type="region of interest" description="Disordered" evidence="2">
    <location>
        <begin position="2622"/>
        <end position="2645"/>
    </location>
</feature>
<dbReference type="InterPro" id="IPR039164">
    <property type="entry name" value="UBR1-like"/>
</dbReference>
<evidence type="ECO:0000313" key="5">
    <source>
        <dbReference type="Proteomes" id="UP000095280"/>
    </source>
</evidence>
<proteinExistence type="inferred from homology"/>
<accession>A0A1I8GLY8</accession>
<reference evidence="6" key="1">
    <citation type="submission" date="2016-11" db="UniProtKB">
        <authorList>
            <consortium name="WormBaseParasite"/>
        </authorList>
    </citation>
    <scope>IDENTIFICATION</scope>
</reference>
<feature type="compositionally biased region" description="Pro residues" evidence="2">
    <location>
        <begin position="2750"/>
        <end position="2761"/>
    </location>
</feature>
<feature type="region of interest" description="Disordered" evidence="2">
    <location>
        <begin position="831"/>
        <end position="855"/>
    </location>
</feature>
<feature type="region of interest" description="Disordered" evidence="2">
    <location>
        <begin position="1913"/>
        <end position="1947"/>
    </location>
</feature>
<evidence type="ECO:0000256" key="1">
    <source>
        <dbReference type="RuleBase" id="RU366018"/>
    </source>
</evidence>
<dbReference type="GO" id="GO:0008270">
    <property type="term" value="F:zinc ion binding"/>
    <property type="evidence" value="ECO:0007669"/>
    <property type="project" value="UniProtKB-UniRule"/>
</dbReference>
<feature type="compositionally biased region" description="Low complexity" evidence="2">
    <location>
        <begin position="2762"/>
        <end position="2774"/>
    </location>
</feature>
<dbReference type="PANTHER" id="PTHR21497">
    <property type="entry name" value="UBIQUITIN LIGASE E3 ALPHA-RELATED"/>
    <property type="match status" value="1"/>
</dbReference>
<dbReference type="GO" id="GO:0071596">
    <property type="term" value="P:ubiquitin-dependent protein catabolic process via the N-end rule pathway"/>
    <property type="evidence" value="ECO:0007669"/>
    <property type="project" value="UniProtKB-UniRule"/>
</dbReference>
<organism evidence="5 6">
    <name type="scientific">Macrostomum lignano</name>
    <dbReference type="NCBI Taxonomy" id="282301"/>
    <lineage>
        <taxon>Eukaryota</taxon>
        <taxon>Metazoa</taxon>
        <taxon>Spiralia</taxon>
        <taxon>Lophotrochozoa</taxon>
        <taxon>Platyhelminthes</taxon>
        <taxon>Rhabditophora</taxon>
        <taxon>Macrostomorpha</taxon>
        <taxon>Macrostomida</taxon>
        <taxon>Macrostomidae</taxon>
        <taxon>Macrostomum</taxon>
    </lineage>
</organism>
<dbReference type="GO" id="GO:0016567">
    <property type="term" value="P:protein ubiquitination"/>
    <property type="evidence" value="ECO:0007669"/>
    <property type="project" value="UniProtKB-UniRule"/>
</dbReference>
<evidence type="ECO:0000259" key="4">
    <source>
        <dbReference type="Pfam" id="PF22960"/>
    </source>
</evidence>
<feature type="domain" description="E3 ubiquitin-protein ligase UBR1-like winged-helix" evidence="4">
    <location>
        <begin position="1610"/>
        <end position="1711"/>
    </location>
</feature>
<dbReference type="WBParaSite" id="maker-uti_cns_0002315-snap-gene-0.2-mRNA-1">
    <property type="protein sequence ID" value="maker-uti_cns_0002315-snap-gene-0.2-mRNA-1"/>
    <property type="gene ID" value="maker-uti_cns_0002315-snap-gene-0.2"/>
</dbReference>
<feature type="compositionally biased region" description="Low complexity" evidence="2">
    <location>
        <begin position="1919"/>
        <end position="1931"/>
    </location>
</feature>
<name>A0A1I8GLY8_9PLAT</name>
<keyword evidence="5" id="KW-1185">Reference proteome</keyword>
<dbReference type="InterPro" id="IPR044046">
    <property type="entry name" value="E3_ligase_UBR-like_C"/>
</dbReference>
<evidence type="ECO:0000313" key="6">
    <source>
        <dbReference type="WBParaSite" id="maker-uti_cns_0002315-snap-gene-0.2-mRNA-1"/>
    </source>
</evidence>
<feature type="region of interest" description="Disordered" evidence="2">
    <location>
        <begin position="2746"/>
        <end position="2885"/>
    </location>
</feature>
<feature type="region of interest" description="Disordered" evidence="2">
    <location>
        <begin position="789"/>
        <end position="808"/>
    </location>
</feature>
<keyword evidence="1" id="KW-0479">Metal-binding</keyword>
<dbReference type="GO" id="GO:0000151">
    <property type="term" value="C:ubiquitin ligase complex"/>
    <property type="evidence" value="ECO:0007669"/>
    <property type="project" value="TreeGrafter"/>
</dbReference>
<sequence>RSLLSGRPSRQLSLLLIGLGRCLIRSAVTVEQLHPGIRRLELRVHQSVSSLVCGSLQVVAGPMMYGPVQRLLRLFDLPGFTTLQLSITKSPSLYGRNRVSMLYRSLRSRTLDIDLDHLPWPRRQWSRLQWCSLRPTAVLPPKTSGAAGDPVLDVVVHARPPAAVGELVQRSVCAEVTAAGGVVRVSQELRTQVTGHHRFALPDQLTVLPDLDEFFDSLPTAFGQVDEAVTDRLEDILQKAVSELLCQEVIAICQLSDSRPTEHVWHHVLPPWPIAEREIELLDVQLLDCASAVVDQVGSFKRADGLAATIDRSRAAASTGLDLKAADLREAAADQGCLVVFGGEDGGSLGGPEEPDEPWDVLGPANVVQGRVGPEVVEPVSVEGRAVADEVLGIFILEAAEGAEFTPANTSEEAVPGKATVTCEGHSESADIFSILIQKDSPQLEGRIGHCRTRLAAVGDTIPSAQVQDVRPVVNLTINDCGGDGGQGHGAKGRAGTARLSEGVGELVTFEAGVSWDPREPDGVPPSQLVELPDTVADCSGVRSVELSCTGADGKDFILEDAGESASVLGNFKAQVRVRQELALRHRSLWLEANTSLDEPAGGFSSLATDKDVQRREAEKGVEAVKGSRERGIQDHAARTSLHLFEGFVAGFNLQGAGPDQAGVSNGRSDHCGIDPPETLWGEAPGGADGSAQLRKNREGFFGFGLDVGGPAQPVVQRNAETLGVDGDWSASATIGLLQGKPEGGPVGIPSIPFPVKLACVTGAGQRERDELRLGYGCCLRLAPRRRESELGRQRPPGGNPTSWKAEPCRRPVPSAGFQCFCERHESARGEVSETELRQTGPPATAGGSTSARGGLSSANSLVRLGIGLLLPLGRRGMSPSSGSGALPVFLGLHLALLTAEDGQLMETKVEAEDDCGPGRALADRAVVHKTTGVEIRVPLEQELPQLLPGLDCTVGRDPNPMADGLRPLALQGEGAGRMHPFALVDLTMSTKTPSRIEQALVDGTPRDVELLGRQVEIPAEDHHGGLQRLLDLGRVGLGGLERGRFVFGRRGPPRCGGSRRPHRGLPALLRRSSSPLLLPLTVAADVPLSSRLGRARSARLAARVIGGSVSWPGWTSPSARSNTLGIRGYVKQYHGLQAAVRVSSCCSSRASRSSTIATAGELPGLHLLAICSSLVARSTSSSSVQESRSLSLSRVSPFPISLRQIPNAYLGFTMQQELQLRSRLCVVPAFVLYKVFEDTEPFVHAMYLITEQKALKILVDILIKSVLQRSVQQHQESGRQLLKFSEDDRMPFSRWNRSLHLVRDIEYLLHNDFEQLEPNFFAAINEALPSFLQVYSLFQDTCCARRYIVGHIGFDFEWEMPFIFFLSSMYQNHLLAEFLSRDESVFSTILGKVLDAIEQKPPLSANFLADSGQRVRLAGHVLSGRALAPLMSGRVFISHFQPLVRFLDSLLACTMANHEASPQCRRQLELLANRPGFEIAWLTSARQLAWSAQIAAGLWKRNGLALMNVNLQYSSHQSAAVGMSLRDLHLVQLAAATVPPDQFILRLLDAFELQRWTLGAASSSESAAERYDNEAERSIVEEMLRCLINVVCERRVPGVGQSVAFMEMVEEDLLQHLVAEPQSHSKLLRLANDLVRKLPAADRQLECFAKLDGVIDKLAEFRGSRCVWGQNKGEFHLREQHYSRFNPFYPRLAKSATSKALHSMTKRRAATPAADLPIVRPPQLLAFAAAYQPIVELLHCDVMLGLMRAVVQATKDAGASSKRHWSEVQLERVLYLMLVGLDEDQRRGDRRFLDCVLSGIGEASLMSAMESVPKSRLAMDSVRQLHGYTLARLRRLCSGQGEGGESGGNEAGEVGGGGSGGLDAARDAAEAEVRRRQQQKLAQDRRDRLMAKMMRMQKNFLAEYGDLVEQADDKSGGATASENSTESTSAGRRSDGPLIGPNRTVAHEPQPGLTCLLCQEANRPDSRDPMLLAGLVQRSTVLSQDRGRSRDTDWSGCFVEAELLEGSHFSSCGHAMHRSCYSDFMDSPSNVHVNRGGELGRSRYLCPLCQQLCNCALPVAPSLPCSAEQQQHQFDANADSGRFDSWLSSIRDGVAAGLPKWPPQAAAESRVVAFRKNHDDNSWPGAEAAHALNNLAKVCEVRGLGADLPPELMPTGWKLPEKADPLLLTVAFSLQAAETAGRATERPLFAALPERCAVGLAALVRAVAQRPVASDSDFDRLHQLAINNLSLLLHLQRPNLPLPCLLEADMSTCLVQLTYCLYRMAGQPPDCSVADLCRLIRLVAGAHVFQICLTLPSDPEASTNADSDADASGDDSDCRKLDRLVRQCRSAVGLPPAALSGPGLADQVAAACLPLLRCAAIFYRALTDASAPSEPEPASSAEAEFAWLAGLLQLPRRPCDLPTEQLVSLWCQDSARLQARAASPAVRYPRQAARLVSLPTDYTDLLLECSDFQCPSGAGPGPAGRSLQPAKCLACGKLVCSNSNCCQMPVFNGDRAIGGANLHAVMCTGGTGVFLRVLDCTLLLVSAPNRLGCISSAPYVDRYGETDEYLRRGQPLQLSSAMYSRLQEDWLRHSLAARAGRDPHSGNFFESQCQLELPEKQPYPRLVPLVATGKLSRKLSSTAAGQPAAAANPQRPPGSPLRSCPVSRIQLTAPVPRQHRCTQPVLPLAPVLAGRIRAAAASIAASSPIGVFVESPAGSRATRRCRLRRRWRSSLGDIVGIDNSRRAGQPSEQPPSEATQLPLLLSASAPPPLPPLPPQNRSPSSRSTTGRPFNRSRRRRSPERLQMKPARLGSSSRAAASSVVVELVDRRRSTRPNRRISAATGGREPAGSWRLSSDSRVAGWPQKTAGSRRSRAGLPDTLNRRSRPRPARAPGCRQASRRLSSRLRLARPGAESSRPACRQVKFESASTRCRRLGRSDRAARRGLGWFSRRSTRATSGRRWACSGARAPAGSRLTLWLPSNGGLSSQCSSWSLRRMPTNRCRRPRLLEAAVAAARQSSWEAPSGLLNRAHVGPPLPPLAQFQLQSLQTAANKRTG</sequence>
<dbReference type="EC" id="2.3.2.27" evidence="1"/>
<keyword evidence="1" id="KW-0863">Zinc-finger</keyword>
<dbReference type="Pfam" id="PF18995">
    <property type="entry name" value="PRT6_C"/>
    <property type="match status" value="1"/>
</dbReference>
<dbReference type="InterPro" id="IPR055194">
    <property type="entry name" value="UBR1-like_WH"/>
</dbReference>
<keyword evidence="1" id="KW-0862">Zinc</keyword>
<comment type="pathway">
    <text evidence="1">Protein modification; protein ubiquitination.</text>
</comment>